<dbReference type="EMBL" id="JBHUMQ010000034">
    <property type="protein sequence ID" value="MFD2694965.1"/>
    <property type="molecule type" value="Genomic_DNA"/>
</dbReference>
<accession>A0ABW5S691</accession>
<sequence length="285" mass="32968">MRDGSFLEIKPGQHLTSIRNIAKGVGYYEQSVFHEPSTKTIRHILEWLEKQGMISKNNGKGNRQYTLISLLQWEKYQSNEEKGNSKDTAGKQQVPINKNDQEGLKKDITTTAADNSVRDGEDDGLPRTESAQPAQNELSGRGQISQSSKKALLDYYVHLRGNGFGWSPKDLNAAEEILVKVPLEKAMQWLEEVFRDYRPKHSRDQINTLDYCVGGIFDRYVAEQEKTNKPKQQRKRMTNGRYYGQHQHQEIVPEWMNKPQQDKPPEDPEEAKRRAEYLEKYLSEI</sequence>
<evidence type="ECO:0000313" key="2">
    <source>
        <dbReference type="EMBL" id="MFD2694965.1"/>
    </source>
</evidence>
<feature type="compositionally biased region" description="Polar residues" evidence="1">
    <location>
        <begin position="129"/>
        <end position="145"/>
    </location>
</feature>
<feature type="region of interest" description="Disordered" evidence="1">
    <location>
        <begin position="79"/>
        <end position="145"/>
    </location>
</feature>
<protein>
    <recommendedName>
        <fullName evidence="4">DnaD domain-containing protein</fullName>
    </recommendedName>
</protein>
<evidence type="ECO:0008006" key="4">
    <source>
        <dbReference type="Google" id="ProtNLM"/>
    </source>
</evidence>
<proteinExistence type="predicted"/>
<evidence type="ECO:0000256" key="1">
    <source>
        <dbReference type="SAM" id="MobiDB-lite"/>
    </source>
</evidence>
<name>A0ABW5S691_9BACL</name>
<feature type="compositionally biased region" description="Basic and acidic residues" evidence="1">
    <location>
        <begin position="260"/>
        <end position="272"/>
    </location>
</feature>
<dbReference type="RefSeq" id="WP_253064603.1">
    <property type="nucleotide sequence ID" value="NZ_JAMXWM010000031.1"/>
</dbReference>
<feature type="compositionally biased region" description="Basic and acidic residues" evidence="1">
    <location>
        <begin position="79"/>
        <end position="89"/>
    </location>
</feature>
<comment type="caution">
    <text evidence="2">The sequence shown here is derived from an EMBL/GenBank/DDBJ whole genome shotgun (WGS) entry which is preliminary data.</text>
</comment>
<gene>
    <name evidence="2" type="ORF">ACFSUE_15220</name>
</gene>
<feature type="compositionally biased region" description="Basic and acidic residues" evidence="1">
    <location>
        <begin position="99"/>
        <end position="108"/>
    </location>
</feature>
<organism evidence="2 3">
    <name type="scientific">Sporolactobacillus shoreicorticis</name>
    <dbReference type="NCBI Taxonomy" id="1923877"/>
    <lineage>
        <taxon>Bacteria</taxon>
        <taxon>Bacillati</taxon>
        <taxon>Bacillota</taxon>
        <taxon>Bacilli</taxon>
        <taxon>Bacillales</taxon>
        <taxon>Sporolactobacillaceae</taxon>
        <taxon>Sporolactobacillus</taxon>
    </lineage>
</organism>
<reference evidence="3" key="1">
    <citation type="journal article" date="2019" name="Int. J. Syst. Evol. Microbiol.">
        <title>The Global Catalogue of Microorganisms (GCM) 10K type strain sequencing project: providing services to taxonomists for standard genome sequencing and annotation.</title>
        <authorList>
            <consortium name="The Broad Institute Genomics Platform"/>
            <consortium name="The Broad Institute Genome Sequencing Center for Infectious Disease"/>
            <person name="Wu L."/>
            <person name="Ma J."/>
        </authorList>
    </citation>
    <scope>NUCLEOTIDE SEQUENCE [LARGE SCALE GENOMIC DNA]</scope>
    <source>
        <strain evidence="3">TISTR 2466</strain>
    </source>
</reference>
<dbReference type="Proteomes" id="UP001597399">
    <property type="component" value="Unassembled WGS sequence"/>
</dbReference>
<feature type="region of interest" description="Disordered" evidence="1">
    <location>
        <begin position="248"/>
        <end position="272"/>
    </location>
</feature>
<keyword evidence="3" id="KW-1185">Reference proteome</keyword>
<evidence type="ECO:0000313" key="3">
    <source>
        <dbReference type="Proteomes" id="UP001597399"/>
    </source>
</evidence>